<accession>A0A9P9DLX6</accession>
<feature type="domain" description="Glycosyl hydrolase family 95 N-terminal" evidence="2">
    <location>
        <begin position="18"/>
        <end position="51"/>
    </location>
</feature>
<evidence type="ECO:0000259" key="2">
    <source>
        <dbReference type="Pfam" id="PF14498"/>
    </source>
</evidence>
<evidence type="ECO:0000313" key="3">
    <source>
        <dbReference type="EMBL" id="KAH7123120.1"/>
    </source>
</evidence>
<proteinExistence type="predicted"/>
<dbReference type="Gene3D" id="2.70.98.50">
    <property type="entry name" value="putative glycoside hydrolase family protein from bacillus halodurans"/>
    <property type="match status" value="1"/>
</dbReference>
<organism evidence="3 4">
    <name type="scientific">Dactylonectria macrodidyma</name>
    <dbReference type="NCBI Taxonomy" id="307937"/>
    <lineage>
        <taxon>Eukaryota</taxon>
        <taxon>Fungi</taxon>
        <taxon>Dikarya</taxon>
        <taxon>Ascomycota</taxon>
        <taxon>Pezizomycotina</taxon>
        <taxon>Sordariomycetes</taxon>
        <taxon>Hypocreomycetidae</taxon>
        <taxon>Hypocreales</taxon>
        <taxon>Nectriaceae</taxon>
        <taxon>Dactylonectria</taxon>
    </lineage>
</organism>
<dbReference type="InterPro" id="IPR027414">
    <property type="entry name" value="GH95_N_dom"/>
</dbReference>
<comment type="caution">
    <text evidence="3">The sequence shown here is derived from an EMBL/GenBank/DDBJ whole genome shotgun (WGS) entry which is preliminary data.</text>
</comment>
<dbReference type="Pfam" id="PF14498">
    <property type="entry name" value="Glyco_hyd_65N_2"/>
    <property type="match status" value="1"/>
</dbReference>
<dbReference type="OrthoDB" id="408373at2759"/>
<feature type="compositionally biased region" description="Polar residues" evidence="1">
    <location>
        <begin position="1"/>
        <end position="10"/>
    </location>
</feature>
<feature type="region of interest" description="Disordered" evidence="1">
    <location>
        <begin position="1"/>
        <end position="31"/>
    </location>
</feature>
<evidence type="ECO:0000313" key="4">
    <source>
        <dbReference type="Proteomes" id="UP000738349"/>
    </source>
</evidence>
<reference evidence="3" key="1">
    <citation type="journal article" date="2021" name="Nat. Commun.">
        <title>Genetic determinants of endophytism in the Arabidopsis root mycobiome.</title>
        <authorList>
            <person name="Mesny F."/>
            <person name="Miyauchi S."/>
            <person name="Thiergart T."/>
            <person name="Pickel B."/>
            <person name="Atanasova L."/>
            <person name="Karlsson M."/>
            <person name="Huettel B."/>
            <person name="Barry K.W."/>
            <person name="Haridas S."/>
            <person name="Chen C."/>
            <person name="Bauer D."/>
            <person name="Andreopoulos W."/>
            <person name="Pangilinan J."/>
            <person name="LaButti K."/>
            <person name="Riley R."/>
            <person name="Lipzen A."/>
            <person name="Clum A."/>
            <person name="Drula E."/>
            <person name="Henrissat B."/>
            <person name="Kohler A."/>
            <person name="Grigoriev I.V."/>
            <person name="Martin F.M."/>
            <person name="Hacquard S."/>
        </authorList>
    </citation>
    <scope>NUCLEOTIDE SEQUENCE</scope>
    <source>
        <strain evidence="3">MPI-CAGE-AT-0147</strain>
    </source>
</reference>
<keyword evidence="4" id="KW-1185">Reference proteome</keyword>
<dbReference type="AlphaFoldDB" id="A0A9P9DLX6"/>
<evidence type="ECO:0000256" key="1">
    <source>
        <dbReference type="SAM" id="MobiDB-lite"/>
    </source>
</evidence>
<dbReference type="EMBL" id="JAGMUV010000023">
    <property type="protein sequence ID" value="KAH7123120.1"/>
    <property type="molecule type" value="Genomic_DNA"/>
</dbReference>
<gene>
    <name evidence="3" type="ORF">EDB81DRAFT_890817</name>
</gene>
<sequence>MSDCESTGANQGFLLHDNSPASPWSEAPPIGNARLGATIHGRTPTELIQLQSHGSRLTIPAAAQEQMAKMLGPDSIAIQSRSSHLPFLSTV</sequence>
<protein>
    <recommendedName>
        <fullName evidence="2">Glycosyl hydrolase family 95 N-terminal domain-containing protein</fullName>
    </recommendedName>
</protein>
<name>A0A9P9DLX6_9HYPO</name>
<dbReference type="Proteomes" id="UP000738349">
    <property type="component" value="Unassembled WGS sequence"/>
</dbReference>